<reference evidence="2" key="1">
    <citation type="submission" date="2016-06" db="EMBL/GenBank/DDBJ databases">
        <title>Parallel loss of symbiosis genes in relatives of nitrogen-fixing non-legume Parasponia.</title>
        <authorList>
            <person name="Van Velzen R."/>
            <person name="Holmer R."/>
            <person name="Bu F."/>
            <person name="Rutten L."/>
            <person name="Van Zeijl A."/>
            <person name="Liu W."/>
            <person name="Santuari L."/>
            <person name="Cao Q."/>
            <person name="Sharma T."/>
            <person name="Shen D."/>
            <person name="Roswanjaya Y."/>
            <person name="Wardhani T."/>
            <person name="Kalhor M.S."/>
            <person name="Jansen J."/>
            <person name="Van den Hoogen J."/>
            <person name="Gungor B."/>
            <person name="Hartog M."/>
            <person name="Hontelez J."/>
            <person name="Verver J."/>
            <person name="Yang W.-C."/>
            <person name="Schijlen E."/>
            <person name="Repin R."/>
            <person name="Schilthuizen M."/>
            <person name="Schranz E."/>
            <person name="Heidstra R."/>
            <person name="Miyata K."/>
            <person name="Fedorova E."/>
            <person name="Kohlen W."/>
            <person name="Bisseling T."/>
            <person name="Smit S."/>
            <person name="Geurts R."/>
        </authorList>
    </citation>
    <scope>NUCLEOTIDE SEQUENCE [LARGE SCALE GENOMIC DNA]</scope>
    <source>
        <strain evidence="2">cv. RG33-2</strain>
    </source>
</reference>
<organism evidence="1 2">
    <name type="scientific">Trema orientale</name>
    <name type="common">Charcoal tree</name>
    <name type="synonym">Celtis orientalis</name>
    <dbReference type="NCBI Taxonomy" id="63057"/>
    <lineage>
        <taxon>Eukaryota</taxon>
        <taxon>Viridiplantae</taxon>
        <taxon>Streptophyta</taxon>
        <taxon>Embryophyta</taxon>
        <taxon>Tracheophyta</taxon>
        <taxon>Spermatophyta</taxon>
        <taxon>Magnoliopsida</taxon>
        <taxon>eudicotyledons</taxon>
        <taxon>Gunneridae</taxon>
        <taxon>Pentapetalae</taxon>
        <taxon>rosids</taxon>
        <taxon>fabids</taxon>
        <taxon>Rosales</taxon>
        <taxon>Cannabaceae</taxon>
        <taxon>Trema</taxon>
    </lineage>
</organism>
<evidence type="ECO:0000313" key="1">
    <source>
        <dbReference type="EMBL" id="PON52620.1"/>
    </source>
</evidence>
<protein>
    <submittedName>
        <fullName evidence="1">Uncharacterized protein</fullName>
    </submittedName>
</protein>
<accession>A0A2P5BV13</accession>
<sequence>MVAEEAVAALAAIQLALDCCYEAIILLRGGLSSQQCWTWLFLGDYVLSNGLRLLESVADWSCFWVHRSINFAAHNLVLWSSSKKDTGYLHGACIPCSVFHDTVLWSL</sequence>
<proteinExistence type="predicted"/>
<dbReference type="Proteomes" id="UP000237000">
    <property type="component" value="Unassembled WGS sequence"/>
</dbReference>
<keyword evidence="2" id="KW-1185">Reference proteome</keyword>
<evidence type="ECO:0000313" key="2">
    <source>
        <dbReference type="Proteomes" id="UP000237000"/>
    </source>
</evidence>
<dbReference type="AlphaFoldDB" id="A0A2P5BV13"/>
<gene>
    <name evidence="1" type="ORF">TorRG33x02_307950</name>
</gene>
<dbReference type="EMBL" id="JXTC01000455">
    <property type="protein sequence ID" value="PON52620.1"/>
    <property type="molecule type" value="Genomic_DNA"/>
</dbReference>
<dbReference type="InParanoid" id="A0A2P5BV13"/>
<name>A0A2P5BV13_TREOI</name>
<comment type="caution">
    <text evidence="1">The sequence shown here is derived from an EMBL/GenBank/DDBJ whole genome shotgun (WGS) entry which is preliminary data.</text>
</comment>